<dbReference type="Proteomes" id="UP001139207">
    <property type="component" value="Unassembled WGS sequence"/>
</dbReference>
<dbReference type="EMBL" id="JALIEA010000017">
    <property type="protein sequence ID" value="MCJ7859423.1"/>
    <property type="molecule type" value="Genomic_DNA"/>
</dbReference>
<feature type="region of interest" description="Disordered" evidence="1">
    <location>
        <begin position="169"/>
        <end position="190"/>
    </location>
</feature>
<keyword evidence="3" id="KW-1185">Reference proteome</keyword>
<sequence>MSNDPFLLDVREPLVSVGTPHHVTTAGAATVRLGGEMLGVAEGAPVEVVADITNLGESLLVDATAHARVTGQCSRCLSEISEDVSLHVSDVFGTTPDFISGDDAEEGEEPHMVEDDRVDITQLLVDEAGLNLPFNPVCEDYGQTCSDATPAPDGVSGEEEVVDPRWAALADKFPDMGETGNDGAEPEEDR</sequence>
<proteinExistence type="predicted"/>
<dbReference type="AlphaFoldDB" id="A0A9X2B033"/>
<evidence type="ECO:0000313" key="3">
    <source>
        <dbReference type="Proteomes" id="UP001139207"/>
    </source>
</evidence>
<gene>
    <name evidence="2" type="ORF">MUN33_12000</name>
</gene>
<accession>A0A9X2B033</accession>
<reference evidence="2" key="1">
    <citation type="submission" date="2022-04" db="EMBL/GenBank/DDBJ databases">
        <title>Corynebacterium kalidii LD5P10.</title>
        <authorList>
            <person name="Sun J.Q."/>
        </authorList>
    </citation>
    <scope>NUCLEOTIDE SEQUENCE</scope>
    <source>
        <strain evidence="2">LD5P10</strain>
    </source>
</reference>
<name>A0A9X2B033_9CORY</name>
<evidence type="ECO:0000256" key="1">
    <source>
        <dbReference type="SAM" id="MobiDB-lite"/>
    </source>
</evidence>
<dbReference type="Pfam" id="PF02620">
    <property type="entry name" value="YceD"/>
    <property type="match status" value="1"/>
</dbReference>
<evidence type="ECO:0000313" key="2">
    <source>
        <dbReference type="EMBL" id="MCJ7859423.1"/>
    </source>
</evidence>
<dbReference type="InterPro" id="IPR003772">
    <property type="entry name" value="YceD"/>
</dbReference>
<organism evidence="2 3">
    <name type="scientific">Corynebacterium kalidii</name>
    <dbReference type="NCBI Taxonomy" id="2931982"/>
    <lineage>
        <taxon>Bacteria</taxon>
        <taxon>Bacillati</taxon>
        <taxon>Actinomycetota</taxon>
        <taxon>Actinomycetes</taxon>
        <taxon>Mycobacteriales</taxon>
        <taxon>Corynebacteriaceae</taxon>
        <taxon>Corynebacterium</taxon>
    </lineage>
</organism>
<comment type="caution">
    <text evidence="2">The sequence shown here is derived from an EMBL/GenBank/DDBJ whole genome shotgun (WGS) entry which is preliminary data.</text>
</comment>
<dbReference type="RefSeq" id="WP_244805139.1">
    <property type="nucleotide sequence ID" value="NZ_JALIEA010000017.1"/>
</dbReference>
<protein>
    <submittedName>
        <fullName evidence="2">YceD family protein</fullName>
    </submittedName>
</protein>